<sequence length="302" mass="33553">MVGARVKKEGDDTIRRRKALRRVDVELEKGNFKTALSLVKQSQGKPGGLRGFGAVKLVPKRISTLDELELNEADKISLHSSVNSILDSVKCCMQFGLEEDDEVGQLLGQESLTYGDCCDTLSNDRVMHLQHEAGHFVVGYLLGVFPKRYGVPSMEDLVKDNFAGGKVEFLGFEFLREVCTAALSNINCIDRKQNNEVYRCTISSKTLNRFLCVILGGLAAEHLTFGYSELLHSDVEKLDRVLKWLGFCQDEANWRIKWAAMNTVLILRQHNEATSNVAEAMASGRSIGFCIDAIESTLSNGK</sequence>
<dbReference type="EMBL" id="JBJUIK010000001">
    <property type="protein sequence ID" value="KAL3537977.1"/>
    <property type="molecule type" value="Genomic_DNA"/>
</dbReference>
<gene>
    <name evidence="1" type="ORF">ACH5RR_001343</name>
</gene>
<evidence type="ECO:0000313" key="2">
    <source>
        <dbReference type="Proteomes" id="UP001630127"/>
    </source>
</evidence>
<dbReference type="AlphaFoldDB" id="A0ABD3B344"/>
<dbReference type="SUPFAM" id="SSF140990">
    <property type="entry name" value="FtsH protease domain-like"/>
    <property type="match status" value="1"/>
</dbReference>
<proteinExistence type="predicted"/>
<protein>
    <recommendedName>
        <fullName evidence="3">Stress regulated protein</fullName>
    </recommendedName>
</protein>
<organism evidence="1 2">
    <name type="scientific">Cinchona calisaya</name>
    <dbReference type="NCBI Taxonomy" id="153742"/>
    <lineage>
        <taxon>Eukaryota</taxon>
        <taxon>Viridiplantae</taxon>
        <taxon>Streptophyta</taxon>
        <taxon>Embryophyta</taxon>
        <taxon>Tracheophyta</taxon>
        <taxon>Spermatophyta</taxon>
        <taxon>Magnoliopsida</taxon>
        <taxon>eudicotyledons</taxon>
        <taxon>Gunneridae</taxon>
        <taxon>Pentapetalae</taxon>
        <taxon>asterids</taxon>
        <taxon>lamiids</taxon>
        <taxon>Gentianales</taxon>
        <taxon>Rubiaceae</taxon>
        <taxon>Cinchonoideae</taxon>
        <taxon>Cinchoneae</taxon>
        <taxon>Cinchona</taxon>
    </lineage>
</organism>
<comment type="caution">
    <text evidence="1">The sequence shown here is derived from an EMBL/GenBank/DDBJ whole genome shotgun (WGS) entry which is preliminary data.</text>
</comment>
<accession>A0ABD3B344</accession>
<dbReference type="PANTHER" id="PTHR33471:SF4">
    <property type="entry name" value="T22H22.11 PROTEIN"/>
    <property type="match status" value="1"/>
</dbReference>
<evidence type="ECO:0008006" key="3">
    <source>
        <dbReference type="Google" id="ProtNLM"/>
    </source>
</evidence>
<evidence type="ECO:0000313" key="1">
    <source>
        <dbReference type="EMBL" id="KAL3537977.1"/>
    </source>
</evidence>
<dbReference type="Gene3D" id="1.20.58.760">
    <property type="entry name" value="Peptidase M41"/>
    <property type="match status" value="1"/>
</dbReference>
<keyword evidence="2" id="KW-1185">Reference proteome</keyword>
<reference evidence="1 2" key="1">
    <citation type="submission" date="2024-11" db="EMBL/GenBank/DDBJ databases">
        <title>A near-complete genome assembly of Cinchona calisaya.</title>
        <authorList>
            <person name="Lian D.C."/>
            <person name="Zhao X.W."/>
            <person name="Wei L."/>
        </authorList>
    </citation>
    <scope>NUCLEOTIDE SEQUENCE [LARGE SCALE GENOMIC DNA]</scope>
    <source>
        <tissue evidence="1">Nenye</tissue>
    </source>
</reference>
<name>A0ABD3B344_9GENT</name>
<dbReference type="PANTHER" id="PTHR33471">
    <property type="entry name" value="ATP-DEPENDENT ZINC METALLOPROTEASE-RELATED"/>
    <property type="match status" value="1"/>
</dbReference>
<dbReference type="InterPro" id="IPR037219">
    <property type="entry name" value="Peptidase_M41-like"/>
</dbReference>
<dbReference type="Proteomes" id="UP001630127">
    <property type="component" value="Unassembled WGS sequence"/>
</dbReference>